<proteinExistence type="inferred from homology"/>
<keyword evidence="3" id="KW-0547">Nucleotide-binding</keyword>
<evidence type="ECO:0000256" key="2">
    <source>
        <dbReference type="ARBA" id="ARBA00022448"/>
    </source>
</evidence>
<dbReference type="PROSITE" id="PS50893">
    <property type="entry name" value="ABC_TRANSPORTER_2"/>
    <property type="match status" value="1"/>
</dbReference>
<evidence type="ECO:0000256" key="1">
    <source>
        <dbReference type="ARBA" id="ARBA00005417"/>
    </source>
</evidence>
<evidence type="ECO:0000256" key="3">
    <source>
        <dbReference type="ARBA" id="ARBA00022741"/>
    </source>
</evidence>
<evidence type="ECO:0000256" key="4">
    <source>
        <dbReference type="ARBA" id="ARBA00022840"/>
    </source>
</evidence>
<name>A0AAU7DKG9_9BACT</name>
<dbReference type="InterPro" id="IPR003593">
    <property type="entry name" value="AAA+_ATPase"/>
</dbReference>
<dbReference type="GO" id="GO:0022857">
    <property type="term" value="F:transmembrane transporter activity"/>
    <property type="evidence" value="ECO:0007669"/>
    <property type="project" value="TreeGrafter"/>
</dbReference>
<feature type="domain" description="ABC transporter" evidence="5">
    <location>
        <begin position="16"/>
        <end position="235"/>
    </location>
</feature>
<gene>
    <name evidence="6" type="ORF">P8935_00600</name>
</gene>
<protein>
    <submittedName>
        <fullName evidence="6">ABC transporter ATP-binding protein</fullName>
    </submittedName>
</protein>
<dbReference type="GO" id="GO:0016887">
    <property type="term" value="F:ATP hydrolysis activity"/>
    <property type="evidence" value="ECO:0007669"/>
    <property type="project" value="InterPro"/>
</dbReference>
<comment type="similarity">
    <text evidence="1">Belongs to the ABC transporter superfamily.</text>
</comment>
<dbReference type="InterPro" id="IPR003439">
    <property type="entry name" value="ABC_transporter-like_ATP-bd"/>
</dbReference>
<dbReference type="SUPFAM" id="SSF52540">
    <property type="entry name" value="P-loop containing nucleoside triphosphate hydrolases"/>
    <property type="match status" value="1"/>
</dbReference>
<dbReference type="AlphaFoldDB" id="A0AAU7DKG9"/>
<dbReference type="GO" id="GO:0005524">
    <property type="term" value="F:ATP binding"/>
    <property type="evidence" value="ECO:0007669"/>
    <property type="project" value="UniProtKB-KW"/>
</dbReference>
<organism evidence="6">
    <name type="scientific">Telmatobacter sp. DSM 110680</name>
    <dbReference type="NCBI Taxonomy" id="3036704"/>
    <lineage>
        <taxon>Bacteria</taxon>
        <taxon>Pseudomonadati</taxon>
        <taxon>Acidobacteriota</taxon>
        <taxon>Terriglobia</taxon>
        <taxon>Terriglobales</taxon>
        <taxon>Acidobacteriaceae</taxon>
        <taxon>Telmatobacter</taxon>
    </lineage>
</organism>
<dbReference type="Gene3D" id="3.40.50.300">
    <property type="entry name" value="P-loop containing nucleotide triphosphate hydrolases"/>
    <property type="match status" value="1"/>
</dbReference>
<dbReference type="PANTHER" id="PTHR24220">
    <property type="entry name" value="IMPORT ATP-BINDING PROTEIN"/>
    <property type="match status" value="1"/>
</dbReference>
<dbReference type="SMART" id="SM00382">
    <property type="entry name" value="AAA"/>
    <property type="match status" value="1"/>
</dbReference>
<evidence type="ECO:0000313" key="6">
    <source>
        <dbReference type="EMBL" id="XBH17844.1"/>
    </source>
</evidence>
<keyword evidence="4 6" id="KW-0067">ATP-binding</keyword>
<keyword evidence="2" id="KW-0813">Transport</keyword>
<dbReference type="EMBL" id="CP121196">
    <property type="protein sequence ID" value="XBH17844.1"/>
    <property type="molecule type" value="Genomic_DNA"/>
</dbReference>
<dbReference type="InterPro" id="IPR027417">
    <property type="entry name" value="P-loop_NTPase"/>
</dbReference>
<sequence>MSSLTTNPARNGQLVLRAENVWKTYDDGAITVLRGVDFEASKGETIALCGPSGCGKSTLLHLFGGLDAPDSGRIAVNGIEVNRHRDLLKLLRHEVGFVFQLHNLIPDLTLAENCLIPTVAAGTNRALANQRLQELAERTGLTHRLNQKIQKLSGGERQRTAICRALMNHPKILLADEPTGSLDEHTSATVFQLLLDVAANESVTLLMATHDRGLAYRCDRFVEMHDGRIYEPRTV</sequence>
<reference evidence="6" key="1">
    <citation type="submission" date="2023-03" db="EMBL/GenBank/DDBJ databases">
        <title>Edaphobacter sp.</title>
        <authorList>
            <person name="Huber K.J."/>
            <person name="Papendorf J."/>
            <person name="Pilke C."/>
            <person name="Bunk B."/>
            <person name="Sproeer C."/>
            <person name="Pester M."/>
        </authorList>
    </citation>
    <scope>NUCLEOTIDE SEQUENCE</scope>
    <source>
        <strain evidence="6">DSM 110680</strain>
    </source>
</reference>
<dbReference type="Pfam" id="PF00005">
    <property type="entry name" value="ABC_tran"/>
    <property type="match status" value="1"/>
</dbReference>
<dbReference type="RefSeq" id="WP_348263069.1">
    <property type="nucleotide sequence ID" value="NZ_CP121196.1"/>
</dbReference>
<evidence type="ECO:0000259" key="5">
    <source>
        <dbReference type="PROSITE" id="PS50893"/>
    </source>
</evidence>
<dbReference type="InterPro" id="IPR017911">
    <property type="entry name" value="MacB-like_ATP-bd"/>
</dbReference>
<accession>A0AAU7DKG9</accession>
<dbReference type="GO" id="GO:0005886">
    <property type="term" value="C:plasma membrane"/>
    <property type="evidence" value="ECO:0007669"/>
    <property type="project" value="TreeGrafter"/>
</dbReference>
<dbReference type="PANTHER" id="PTHR24220:SF689">
    <property type="entry name" value="LIPOPROTEIN-RELEASING SYSTEM ATP-BINDING PROTEIN LOLD"/>
    <property type="match status" value="1"/>
</dbReference>
<dbReference type="CDD" id="cd03255">
    <property type="entry name" value="ABC_MJ0796_LolCDE_FtsE"/>
    <property type="match status" value="1"/>
</dbReference>
<dbReference type="InterPro" id="IPR015854">
    <property type="entry name" value="ABC_transpr_LolD-like"/>
</dbReference>